<dbReference type="CDD" id="cd10952">
    <property type="entry name" value="CE4_MrCDA_like"/>
    <property type="match status" value="1"/>
</dbReference>
<dbReference type="OrthoDB" id="407355at2759"/>
<dbReference type="STRING" id="90262.A0A1X2IMW3"/>
<dbReference type="EMBL" id="MCGE01000007">
    <property type="protein sequence ID" value="ORZ19363.1"/>
    <property type="molecule type" value="Genomic_DNA"/>
</dbReference>
<feature type="region of interest" description="Disordered" evidence="1">
    <location>
        <begin position="386"/>
        <end position="446"/>
    </location>
</feature>
<dbReference type="GO" id="GO:0016020">
    <property type="term" value="C:membrane"/>
    <property type="evidence" value="ECO:0007669"/>
    <property type="project" value="TreeGrafter"/>
</dbReference>
<gene>
    <name evidence="4" type="ORF">BCR42DRAFT_409641</name>
</gene>
<dbReference type="PANTHER" id="PTHR10587:SF98">
    <property type="entry name" value="CHITIN DEACETYLASE"/>
    <property type="match status" value="1"/>
</dbReference>
<feature type="chain" id="PRO_5012304295" description="NodB homology domain-containing protein" evidence="2">
    <location>
        <begin position="21"/>
        <end position="468"/>
    </location>
</feature>
<proteinExistence type="predicted"/>
<dbReference type="Gene3D" id="3.20.20.370">
    <property type="entry name" value="Glycoside hydrolase/deacetylase"/>
    <property type="match status" value="1"/>
</dbReference>
<feature type="signal peptide" evidence="2">
    <location>
        <begin position="1"/>
        <end position="20"/>
    </location>
</feature>
<evidence type="ECO:0000313" key="5">
    <source>
        <dbReference type="Proteomes" id="UP000193560"/>
    </source>
</evidence>
<dbReference type="InterPro" id="IPR011330">
    <property type="entry name" value="Glyco_hydro/deAcase_b/a-brl"/>
</dbReference>
<organism evidence="4 5">
    <name type="scientific">Absidia repens</name>
    <dbReference type="NCBI Taxonomy" id="90262"/>
    <lineage>
        <taxon>Eukaryota</taxon>
        <taxon>Fungi</taxon>
        <taxon>Fungi incertae sedis</taxon>
        <taxon>Mucoromycota</taxon>
        <taxon>Mucoromycotina</taxon>
        <taxon>Mucoromycetes</taxon>
        <taxon>Mucorales</taxon>
        <taxon>Cunninghamellaceae</taxon>
        <taxon>Absidia</taxon>
    </lineage>
</organism>
<name>A0A1X2IMW3_9FUNG</name>
<keyword evidence="5" id="KW-1185">Reference proteome</keyword>
<dbReference type="PROSITE" id="PS51677">
    <property type="entry name" value="NODB"/>
    <property type="match status" value="1"/>
</dbReference>
<sequence>MHTFQQTGAILFAIAAVASAQSGSASSSPAPSSSTSGILAQKSPEWLPKFNVSGVSTSYPTGAPDTGETLDKTTLDIKSYPNAWEPASTNHPEIEAVMKAIDWTKVPKATPAKADKDGNVVFGNYDEDKDPYCWWSDTNCVKPKVDYLPEDVYYCPKAGDWGLNYDDGPYNPSDEDAELNKYAEPVLYNFLANNNNQKATLFYIGSNVVTYPAAAKRALNNGHVLCSHTWSHPAMTTQTNKQVVAELYWTLRAIKEATGVTTKCWRPPFGDVDDRVRAIAWQMGMTTMIWNKDSNDWNMPGDGGGDLPWDTVDGYFEGWVEGRKNGSDNTVGTICLEHELNNATVKMTEKWLPTLQQTFDVKSIHDCMGITQPYWEQNWVYPENASGNSTTGNANSTASSSSSAAASSSSSSASSGSSDASGSAEAAGASSGTTASESSSTTSGAASNFSVSSAALGVVMVVATAFMY</sequence>
<comment type="caution">
    <text evidence="4">The sequence shown here is derived from an EMBL/GenBank/DDBJ whole genome shotgun (WGS) entry which is preliminary data.</text>
</comment>
<accession>A0A1X2IMW3</accession>
<dbReference type="AlphaFoldDB" id="A0A1X2IMW3"/>
<dbReference type="GO" id="GO:0004099">
    <property type="term" value="F:chitin deacetylase activity"/>
    <property type="evidence" value="ECO:0007669"/>
    <property type="project" value="TreeGrafter"/>
</dbReference>
<dbReference type="Pfam" id="PF01522">
    <property type="entry name" value="Polysacc_deac_1"/>
    <property type="match status" value="1"/>
</dbReference>
<dbReference type="GO" id="GO:0005975">
    <property type="term" value="P:carbohydrate metabolic process"/>
    <property type="evidence" value="ECO:0007669"/>
    <property type="project" value="InterPro"/>
</dbReference>
<protein>
    <recommendedName>
        <fullName evidence="3">NodB homology domain-containing protein</fullName>
    </recommendedName>
</protein>
<dbReference type="PANTHER" id="PTHR10587">
    <property type="entry name" value="GLYCOSYL TRANSFERASE-RELATED"/>
    <property type="match status" value="1"/>
</dbReference>
<dbReference type="Proteomes" id="UP000193560">
    <property type="component" value="Unassembled WGS sequence"/>
</dbReference>
<evidence type="ECO:0000313" key="4">
    <source>
        <dbReference type="EMBL" id="ORZ19363.1"/>
    </source>
</evidence>
<dbReference type="InterPro" id="IPR002509">
    <property type="entry name" value="NODB_dom"/>
</dbReference>
<dbReference type="InterPro" id="IPR050248">
    <property type="entry name" value="Polysacc_deacetylase_ArnD"/>
</dbReference>
<evidence type="ECO:0000259" key="3">
    <source>
        <dbReference type="PROSITE" id="PS51677"/>
    </source>
</evidence>
<dbReference type="SUPFAM" id="SSF88713">
    <property type="entry name" value="Glycoside hydrolase/deacetylase"/>
    <property type="match status" value="1"/>
</dbReference>
<keyword evidence="2" id="KW-0732">Signal</keyword>
<evidence type="ECO:0000256" key="1">
    <source>
        <dbReference type="SAM" id="MobiDB-lite"/>
    </source>
</evidence>
<reference evidence="4 5" key="1">
    <citation type="submission" date="2016-07" db="EMBL/GenBank/DDBJ databases">
        <title>Pervasive Adenine N6-methylation of Active Genes in Fungi.</title>
        <authorList>
            <consortium name="DOE Joint Genome Institute"/>
            <person name="Mondo S.J."/>
            <person name="Dannebaum R.O."/>
            <person name="Kuo R.C."/>
            <person name="Labutti K."/>
            <person name="Haridas S."/>
            <person name="Kuo A."/>
            <person name="Salamov A."/>
            <person name="Ahrendt S.R."/>
            <person name="Lipzen A."/>
            <person name="Sullivan W."/>
            <person name="Andreopoulos W.B."/>
            <person name="Clum A."/>
            <person name="Lindquist E."/>
            <person name="Daum C."/>
            <person name="Ramamoorthy G.K."/>
            <person name="Gryganskyi A."/>
            <person name="Culley D."/>
            <person name="Magnuson J.K."/>
            <person name="James T.Y."/>
            <person name="O'Malley M.A."/>
            <person name="Stajich J.E."/>
            <person name="Spatafora J.W."/>
            <person name="Visel A."/>
            <person name="Grigoriev I.V."/>
        </authorList>
    </citation>
    <scope>NUCLEOTIDE SEQUENCE [LARGE SCALE GENOMIC DNA]</scope>
    <source>
        <strain evidence="4 5">NRRL 1336</strain>
    </source>
</reference>
<evidence type="ECO:0000256" key="2">
    <source>
        <dbReference type="SAM" id="SignalP"/>
    </source>
</evidence>
<feature type="domain" description="NodB homology" evidence="3">
    <location>
        <begin position="159"/>
        <end position="364"/>
    </location>
</feature>
<dbReference type="GO" id="GO:0009272">
    <property type="term" value="P:fungal-type cell wall biogenesis"/>
    <property type="evidence" value="ECO:0007669"/>
    <property type="project" value="UniProtKB-ARBA"/>
</dbReference>